<dbReference type="Proteomes" id="UP001221757">
    <property type="component" value="Unassembled WGS sequence"/>
</dbReference>
<dbReference type="AlphaFoldDB" id="A0AAD7CU34"/>
<feature type="transmembrane region" description="Helical" evidence="2">
    <location>
        <begin position="232"/>
        <end position="256"/>
    </location>
</feature>
<keyword evidence="2" id="KW-0812">Transmembrane</keyword>
<name>A0AAD7CU34_MYCRO</name>
<feature type="region of interest" description="Disordered" evidence="1">
    <location>
        <begin position="301"/>
        <end position="330"/>
    </location>
</feature>
<keyword evidence="2" id="KW-0472">Membrane</keyword>
<gene>
    <name evidence="3" type="ORF">B0H17DRAFT_1211635</name>
</gene>
<keyword evidence="4" id="KW-1185">Reference proteome</keyword>
<feature type="transmembrane region" description="Helical" evidence="2">
    <location>
        <begin position="109"/>
        <end position="131"/>
    </location>
</feature>
<feature type="transmembrane region" description="Helical" evidence="2">
    <location>
        <begin position="143"/>
        <end position="167"/>
    </location>
</feature>
<feature type="transmembrane region" description="Helical" evidence="2">
    <location>
        <begin position="268"/>
        <end position="292"/>
    </location>
</feature>
<feature type="transmembrane region" description="Helical" evidence="2">
    <location>
        <begin position="32"/>
        <end position="56"/>
    </location>
</feature>
<keyword evidence="2" id="KW-1133">Transmembrane helix</keyword>
<feature type="transmembrane region" description="Helical" evidence="2">
    <location>
        <begin position="63"/>
        <end position="84"/>
    </location>
</feature>
<accession>A0AAD7CU34</accession>
<organism evidence="3 4">
    <name type="scientific">Mycena rosella</name>
    <name type="common">Pink bonnet</name>
    <name type="synonym">Agaricus rosellus</name>
    <dbReference type="NCBI Taxonomy" id="1033263"/>
    <lineage>
        <taxon>Eukaryota</taxon>
        <taxon>Fungi</taxon>
        <taxon>Dikarya</taxon>
        <taxon>Basidiomycota</taxon>
        <taxon>Agaricomycotina</taxon>
        <taxon>Agaricomycetes</taxon>
        <taxon>Agaricomycetidae</taxon>
        <taxon>Agaricales</taxon>
        <taxon>Marasmiineae</taxon>
        <taxon>Mycenaceae</taxon>
        <taxon>Mycena</taxon>
    </lineage>
</organism>
<evidence type="ECO:0000313" key="4">
    <source>
        <dbReference type="Proteomes" id="UP001221757"/>
    </source>
</evidence>
<evidence type="ECO:0000256" key="1">
    <source>
        <dbReference type="SAM" id="MobiDB-lite"/>
    </source>
</evidence>
<feature type="transmembrane region" description="Helical" evidence="2">
    <location>
        <begin position="187"/>
        <end position="212"/>
    </location>
</feature>
<protein>
    <submittedName>
        <fullName evidence="3">Uncharacterized protein</fullName>
    </submittedName>
</protein>
<reference evidence="3" key="1">
    <citation type="submission" date="2023-03" db="EMBL/GenBank/DDBJ databases">
        <title>Massive genome expansion in bonnet fungi (Mycena s.s.) driven by repeated elements and novel gene families across ecological guilds.</title>
        <authorList>
            <consortium name="Lawrence Berkeley National Laboratory"/>
            <person name="Harder C.B."/>
            <person name="Miyauchi S."/>
            <person name="Viragh M."/>
            <person name="Kuo A."/>
            <person name="Thoen E."/>
            <person name="Andreopoulos B."/>
            <person name="Lu D."/>
            <person name="Skrede I."/>
            <person name="Drula E."/>
            <person name="Henrissat B."/>
            <person name="Morin E."/>
            <person name="Kohler A."/>
            <person name="Barry K."/>
            <person name="LaButti K."/>
            <person name="Morin E."/>
            <person name="Salamov A."/>
            <person name="Lipzen A."/>
            <person name="Mereny Z."/>
            <person name="Hegedus B."/>
            <person name="Baldrian P."/>
            <person name="Stursova M."/>
            <person name="Weitz H."/>
            <person name="Taylor A."/>
            <person name="Grigoriev I.V."/>
            <person name="Nagy L.G."/>
            <person name="Martin F."/>
            <person name="Kauserud H."/>
        </authorList>
    </citation>
    <scope>NUCLEOTIDE SEQUENCE</scope>
    <source>
        <strain evidence="3">CBHHK067</strain>
    </source>
</reference>
<feature type="compositionally biased region" description="Low complexity" evidence="1">
    <location>
        <begin position="308"/>
        <end position="319"/>
    </location>
</feature>
<comment type="caution">
    <text evidence="3">The sequence shown here is derived from an EMBL/GenBank/DDBJ whole genome shotgun (WGS) entry which is preliminary data.</text>
</comment>
<proteinExistence type="predicted"/>
<dbReference type="EMBL" id="JARKIE010000232">
    <property type="protein sequence ID" value="KAJ7663540.1"/>
    <property type="molecule type" value="Genomic_DNA"/>
</dbReference>
<evidence type="ECO:0000313" key="3">
    <source>
        <dbReference type="EMBL" id="KAJ7663540.1"/>
    </source>
</evidence>
<sequence length="367" mass="40485">MPLYATFQSCPFSSSLLDEMSVVNPSDFIPQLVIWSTFNIFAVCGLVVLLVVTLVVQGSKANLTLLNLEIIFILSSSTNSALIWTGHARDLNPPFQLCLMNAAVTISNIPLVSGAGLSIVAQVWGTALGIWHPRMKSVMEWVVWTPILVVLPFLFAVPLFIAGIMLGVRDHTKVFRGSPFYCSLPDFLLTISTAFGTVFALLTLMLATWTVVDRVVARRRVGSRRVIEDSIISYAFTGRVILFSVFVLAAFIAGVISLFSSNAVIPDIILSSMGVGAFFIFASAAPIVRFVFCRQRDPASRRSTLQPSTRTGSRSWSSGRGKHSELGTHIEPPQEFNLSKIQDQREQKPAIYITRDVQIREDKIQIL</sequence>
<evidence type="ECO:0000256" key="2">
    <source>
        <dbReference type="SAM" id="Phobius"/>
    </source>
</evidence>